<evidence type="ECO:0000256" key="3">
    <source>
        <dbReference type="ARBA" id="ARBA00023014"/>
    </source>
</evidence>
<evidence type="ECO:0000256" key="2">
    <source>
        <dbReference type="ARBA" id="ARBA00023004"/>
    </source>
</evidence>
<evidence type="ECO:0000259" key="4">
    <source>
        <dbReference type="PROSITE" id="PS51379"/>
    </source>
</evidence>
<dbReference type="InterPro" id="IPR017900">
    <property type="entry name" value="4Fe4S_Fe_S_CS"/>
</dbReference>
<organism evidence="5 6">
    <name type="scientific">Oceanirhabdus seepicola</name>
    <dbReference type="NCBI Taxonomy" id="2828781"/>
    <lineage>
        <taxon>Bacteria</taxon>
        <taxon>Bacillati</taxon>
        <taxon>Bacillota</taxon>
        <taxon>Clostridia</taxon>
        <taxon>Eubacteriales</taxon>
        <taxon>Clostridiaceae</taxon>
        <taxon>Oceanirhabdus</taxon>
    </lineage>
</organism>
<dbReference type="InterPro" id="IPR050340">
    <property type="entry name" value="Cytosolic_Fe-S_CAF"/>
</dbReference>
<dbReference type="Proteomes" id="UP001056429">
    <property type="component" value="Unassembled WGS sequence"/>
</dbReference>
<keyword evidence="1" id="KW-0479">Metal-binding</keyword>
<reference evidence="5" key="1">
    <citation type="journal article" date="2021" name="mSystems">
        <title>Bacteria and Archaea Synergistically Convert Glycine Betaine to Biogenic Methane in the Formosa Cold Seep of the South China Sea.</title>
        <authorList>
            <person name="Li L."/>
            <person name="Zhang W."/>
            <person name="Zhang S."/>
            <person name="Song L."/>
            <person name="Sun Q."/>
            <person name="Zhang H."/>
            <person name="Xiang H."/>
            <person name="Dong X."/>
        </authorList>
    </citation>
    <scope>NUCLEOTIDE SEQUENCE</scope>
    <source>
        <strain evidence="5">ZWT</strain>
    </source>
</reference>
<dbReference type="Pfam" id="PF02906">
    <property type="entry name" value="Fe_hyd_lg_C"/>
    <property type="match status" value="1"/>
</dbReference>
<evidence type="ECO:0000313" key="6">
    <source>
        <dbReference type="Proteomes" id="UP001056429"/>
    </source>
</evidence>
<keyword evidence="2" id="KW-0408">Iron</keyword>
<evidence type="ECO:0000313" key="5">
    <source>
        <dbReference type="EMBL" id="MCM1988408.1"/>
    </source>
</evidence>
<proteinExistence type="predicted"/>
<dbReference type="InterPro" id="IPR017896">
    <property type="entry name" value="4Fe4S_Fe-S-bd"/>
</dbReference>
<sequence length="448" mass="49704">MNKMYSNIFKTLINAYYENIFEEELEKILSNKEVNKEELANIISSLCGVDIDFTNAYIHNLKKAIGTYKFDNKIVTKVKSCSMECVNSEGKTACQCACPFNAIIVDKEADTTYIDNFKCTDCGFCVEACPNGNILDKVDFLPLAKLLKEDVPVIAAVAPAITGQFGEKANINRLRTAFKNLGFTEMVEVAFFADMLTLKEAVEFDEHIHTKDDFMITSCCCPMWVGMVKRVYGDLVKHVTPSVSPMIAAGRVLKKLNPKCKVVFIGPCVAKKAESKAQDLIGDIDFVLTFEELKDVFESFNINPEEVDEDFSNEYASRGGRLYARTGGVSIAVGEAIERLYPVKYEMLKVVQGNGVKECRELLSKAQTGEIEANFIEGMGCVGGCVGGPKAIIPTDKGKNIVNEFAEKSKVKVAVDSACMNEILHGLDIHTVEDFKDKDKTSIFHREF</sequence>
<dbReference type="Gene3D" id="3.30.70.20">
    <property type="match status" value="1"/>
</dbReference>
<protein>
    <submittedName>
        <fullName evidence="5">4Fe-4S binding protein</fullName>
    </submittedName>
</protein>
<gene>
    <name evidence="5" type="ORF">KDK92_01540</name>
</gene>
<dbReference type="Gene3D" id="3.40.950.10">
    <property type="entry name" value="Fe-only Hydrogenase (Larger Subunit), Chain L, domain 3"/>
    <property type="match status" value="1"/>
</dbReference>
<dbReference type="Pfam" id="PF00037">
    <property type="entry name" value="Fer4"/>
    <property type="match status" value="1"/>
</dbReference>
<dbReference type="GO" id="GO:0051536">
    <property type="term" value="F:iron-sulfur cluster binding"/>
    <property type="evidence" value="ECO:0007669"/>
    <property type="project" value="UniProtKB-KW"/>
</dbReference>
<keyword evidence="3" id="KW-0411">Iron-sulfur</keyword>
<dbReference type="RefSeq" id="WP_250857277.1">
    <property type="nucleotide sequence ID" value="NZ_JAGSOJ010000001.1"/>
</dbReference>
<evidence type="ECO:0000256" key="1">
    <source>
        <dbReference type="ARBA" id="ARBA00022723"/>
    </source>
</evidence>
<accession>A0A9J6NZ50</accession>
<comment type="caution">
    <text evidence="5">The sequence shown here is derived from an EMBL/GenBank/DDBJ whole genome shotgun (WGS) entry which is preliminary data.</text>
</comment>
<dbReference type="PROSITE" id="PS51379">
    <property type="entry name" value="4FE4S_FER_2"/>
    <property type="match status" value="1"/>
</dbReference>
<dbReference type="SUPFAM" id="SSF54862">
    <property type="entry name" value="4Fe-4S ferredoxins"/>
    <property type="match status" value="1"/>
</dbReference>
<dbReference type="GO" id="GO:0046872">
    <property type="term" value="F:metal ion binding"/>
    <property type="evidence" value="ECO:0007669"/>
    <property type="project" value="UniProtKB-KW"/>
</dbReference>
<dbReference type="InterPro" id="IPR004108">
    <property type="entry name" value="Fe_hydrogenase_lsu_C"/>
</dbReference>
<dbReference type="PANTHER" id="PTHR11615">
    <property type="entry name" value="NITRATE, FORMATE, IRON DEHYDROGENASE"/>
    <property type="match status" value="1"/>
</dbReference>
<dbReference type="InterPro" id="IPR009016">
    <property type="entry name" value="Fe_hydrogenase"/>
</dbReference>
<keyword evidence="6" id="KW-1185">Reference proteome</keyword>
<dbReference type="EMBL" id="JAGSOJ010000001">
    <property type="protein sequence ID" value="MCM1988408.1"/>
    <property type="molecule type" value="Genomic_DNA"/>
</dbReference>
<dbReference type="SUPFAM" id="SSF53920">
    <property type="entry name" value="Fe-only hydrogenase"/>
    <property type="match status" value="1"/>
</dbReference>
<dbReference type="AlphaFoldDB" id="A0A9J6NZ50"/>
<reference evidence="5" key="2">
    <citation type="submission" date="2021-04" db="EMBL/GenBank/DDBJ databases">
        <authorList>
            <person name="Dong X."/>
        </authorList>
    </citation>
    <scope>NUCLEOTIDE SEQUENCE</scope>
    <source>
        <strain evidence="5">ZWT</strain>
    </source>
</reference>
<feature type="domain" description="4Fe-4S ferredoxin-type" evidence="4">
    <location>
        <begin position="110"/>
        <end position="140"/>
    </location>
</feature>
<dbReference type="PROSITE" id="PS00198">
    <property type="entry name" value="4FE4S_FER_1"/>
    <property type="match status" value="1"/>
</dbReference>
<name>A0A9J6NZ50_9CLOT</name>